<feature type="compositionally biased region" description="Pro residues" evidence="1">
    <location>
        <begin position="9"/>
        <end position="21"/>
    </location>
</feature>
<evidence type="ECO:0000313" key="4">
    <source>
        <dbReference type="Proteomes" id="UP000663937"/>
    </source>
</evidence>
<dbReference type="EMBL" id="CP071868">
    <property type="protein sequence ID" value="QTE29827.1"/>
    <property type="molecule type" value="Genomic_DNA"/>
</dbReference>
<organism evidence="3 4">
    <name type="scientific">Pengzhenrongella sicca</name>
    <dbReference type="NCBI Taxonomy" id="2819238"/>
    <lineage>
        <taxon>Bacteria</taxon>
        <taxon>Bacillati</taxon>
        <taxon>Actinomycetota</taxon>
        <taxon>Actinomycetes</taxon>
        <taxon>Micrococcales</taxon>
        <taxon>Pengzhenrongella</taxon>
    </lineage>
</organism>
<dbReference type="Gene3D" id="3.40.50.1110">
    <property type="entry name" value="SGNH hydrolase"/>
    <property type="match status" value="1"/>
</dbReference>
<dbReference type="GO" id="GO:0016787">
    <property type="term" value="F:hydrolase activity"/>
    <property type="evidence" value="ECO:0007669"/>
    <property type="project" value="UniProtKB-KW"/>
</dbReference>
<feature type="domain" description="SGNH hydrolase-type esterase" evidence="2">
    <location>
        <begin position="30"/>
        <end position="209"/>
    </location>
</feature>
<dbReference type="PANTHER" id="PTHR43784:SF2">
    <property type="entry name" value="GDSL-LIKE LIPASE_ACYLHYDROLASE, PUTATIVE (AFU_ORTHOLOGUE AFUA_2G00820)-RELATED"/>
    <property type="match status" value="1"/>
</dbReference>
<dbReference type="InterPro" id="IPR036514">
    <property type="entry name" value="SGNH_hydro_sf"/>
</dbReference>
<dbReference type="AlphaFoldDB" id="A0A8A4ZH45"/>
<dbReference type="KEGG" id="psic:J4E96_01980"/>
<sequence>MTESTRPPSTLPPSTQPPSAVPPRWSRYVAVGDSFTEGLWDIDPDDEGRCRGWADILATRLSSRRTDAGLPALEYANFAIRGRLLGPILADQVPTAIALQPDLVSLVGGGNDILRPTADLDAMARNLEAAVARLRATGADVLLSTGVDPVDSPIVRRTRGRIGIYNTHIWSIARRQGAQVLDLWGMRSLRDARLWAPDRIHLTTEGHARVAQAALVALDLAPDDAAWDDSLAPVPPAPRRQRALADAAWLREYAYPWATRRLRGRSSGDLRAAKRPVLGPIEAGRAVR</sequence>
<gene>
    <name evidence="3" type="ORF">J4E96_01980</name>
</gene>
<protein>
    <submittedName>
        <fullName evidence="3">SGNH/GDSL hydrolase family protein</fullName>
    </submittedName>
</protein>
<dbReference type="SUPFAM" id="SSF52266">
    <property type="entry name" value="SGNH hydrolase"/>
    <property type="match status" value="1"/>
</dbReference>
<dbReference type="CDD" id="cd01832">
    <property type="entry name" value="SGNH_hydrolase_like_1"/>
    <property type="match status" value="1"/>
</dbReference>
<dbReference type="InterPro" id="IPR053140">
    <property type="entry name" value="GDSL_Rv0518-like"/>
</dbReference>
<feature type="region of interest" description="Disordered" evidence="1">
    <location>
        <begin position="1"/>
        <end position="23"/>
    </location>
</feature>
<dbReference type="Pfam" id="PF13472">
    <property type="entry name" value="Lipase_GDSL_2"/>
    <property type="match status" value="1"/>
</dbReference>
<dbReference type="Proteomes" id="UP000663937">
    <property type="component" value="Chromosome"/>
</dbReference>
<keyword evidence="3" id="KW-0378">Hydrolase</keyword>
<evidence type="ECO:0000259" key="2">
    <source>
        <dbReference type="Pfam" id="PF13472"/>
    </source>
</evidence>
<reference evidence="3" key="1">
    <citation type="submission" date="2021-03" db="EMBL/GenBank/DDBJ databases">
        <title>Pengzhenrongella sicca gen. nov., sp. nov., a new member of suborder Micrococcineae isolated from High-Arctic tundra soil.</title>
        <authorList>
            <person name="Peng F."/>
        </authorList>
    </citation>
    <scope>NUCLEOTIDE SEQUENCE</scope>
    <source>
        <strain evidence="3">LRZ-2</strain>
    </source>
</reference>
<dbReference type="InterPro" id="IPR013830">
    <property type="entry name" value="SGNH_hydro"/>
</dbReference>
<dbReference type="RefSeq" id="WP_227424133.1">
    <property type="nucleotide sequence ID" value="NZ_CP071868.1"/>
</dbReference>
<keyword evidence="4" id="KW-1185">Reference proteome</keyword>
<proteinExistence type="predicted"/>
<name>A0A8A4ZH45_9MICO</name>
<evidence type="ECO:0000256" key="1">
    <source>
        <dbReference type="SAM" id="MobiDB-lite"/>
    </source>
</evidence>
<accession>A0A8A4ZH45</accession>
<dbReference type="PANTHER" id="PTHR43784">
    <property type="entry name" value="GDSL-LIKE LIPASE/ACYLHYDROLASE, PUTATIVE (AFU_ORTHOLOGUE AFUA_2G00820)-RELATED"/>
    <property type="match status" value="1"/>
</dbReference>
<evidence type="ECO:0000313" key="3">
    <source>
        <dbReference type="EMBL" id="QTE29827.1"/>
    </source>
</evidence>